<reference evidence="1 2" key="1">
    <citation type="journal article" date="2015" name="Genome Announc.">
        <title>Complete Genome Sequence of Cupriavidus basilensis 4G11, Isolated from the Oak Ridge Field Research Center Site.</title>
        <authorList>
            <person name="Ray J."/>
            <person name="Waters R.J."/>
            <person name="Skerker J.M."/>
            <person name="Kuehl J.V."/>
            <person name="Price M.N."/>
            <person name="Huang J."/>
            <person name="Chakraborty R."/>
            <person name="Arkin A.P."/>
            <person name="Deutschbauer A."/>
        </authorList>
    </citation>
    <scope>NUCLEOTIDE SEQUENCE [LARGE SCALE GENOMIC DNA]</scope>
    <source>
        <strain evidence="1">4G11</strain>
    </source>
</reference>
<evidence type="ECO:0000313" key="1">
    <source>
        <dbReference type="EMBL" id="AJG21551.1"/>
    </source>
</evidence>
<organism evidence="1 2">
    <name type="scientific">Cupriavidus basilensis</name>
    <dbReference type="NCBI Taxonomy" id="68895"/>
    <lineage>
        <taxon>Bacteria</taxon>
        <taxon>Pseudomonadati</taxon>
        <taxon>Pseudomonadota</taxon>
        <taxon>Betaproteobacteria</taxon>
        <taxon>Burkholderiales</taxon>
        <taxon>Burkholderiaceae</taxon>
        <taxon>Cupriavidus</taxon>
    </lineage>
</organism>
<name>A0A0C4YLS3_9BURK</name>
<dbReference type="EMBL" id="CP010536">
    <property type="protein sequence ID" value="AJG21551.1"/>
    <property type="molecule type" value="Genomic_DNA"/>
</dbReference>
<sequence>MNRTTHYGLLFFFRGLPVNGCRRCWRGPTRRCPAGSEAGCRGRESRAVRRRCVR</sequence>
<gene>
    <name evidence="1" type="ORF">RR42_m4204</name>
</gene>
<dbReference type="Proteomes" id="UP000031843">
    <property type="component" value="Chromosome main"/>
</dbReference>
<protein>
    <submittedName>
        <fullName evidence="1">Uncharacterized protein</fullName>
    </submittedName>
</protein>
<keyword evidence="2" id="KW-1185">Reference proteome</keyword>
<proteinExistence type="predicted"/>
<evidence type="ECO:0000313" key="2">
    <source>
        <dbReference type="Proteomes" id="UP000031843"/>
    </source>
</evidence>
<dbReference type="KEGG" id="cbw:RR42_m4204"/>
<accession>A0A0C4YLS3</accession>
<dbReference type="AlphaFoldDB" id="A0A0C4YLS3"/>